<evidence type="ECO:0000256" key="1">
    <source>
        <dbReference type="ARBA" id="ARBA00022723"/>
    </source>
</evidence>
<feature type="transmembrane region" description="Helical" evidence="3">
    <location>
        <begin position="6"/>
        <end position="27"/>
    </location>
</feature>
<dbReference type="GO" id="GO:0016020">
    <property type="term" value="C:membrane"/>
    <property type="evidence" value="ECO:0007669"/>
    <property type="project" value="GOC"/>
</dbReference>
<dbReference type="InterPro" id="IPR029052">
    <property type="entry name" value="Metallo-depent_PP-like"/>
</dbReference>
<reference evidence="5" key="1">
    <citation type="journal article" date="2015" name="Proc. Natl. Acad. Sci. U.S.A.">
        <title>Networks of energetic and metabolic interactions define dynamics in microbial communities.</title>
        <authorList>
            <person name="Embree M."/>
            <person name="Liu J.K."/>
            <person name="Al-Bassam M.M."/>
            <person name="Zengler K."/>
        </authorList>
    </citation>
    <scope>NUCLEOTIDE SEQUENCE</scope>
</reference>
<evidence type="ECO:0000259" key="4">
    <source>
        <dbReference type="Pfam" id="PF00149"/>
    </source>
</evidence>
<dbReference type="Gene3D" id="3.60.21.10">
    <property type="match status" value="1"/>
</dbReference>
<feature type="domain" description="Calcineurin-like phosphoesterase" evidence="4">
    <location>
        <begin position="43"/>
        <end position="213"/>
    </location>
</feature>
<name>A0A0W8E706_9ZZZZ</name>
<keyword evidence="3" id="KW-0812">Transmembrane</keyword>
<keyword evidence="3" id="KW-1133">Transmembrane helix</keyword>
<proteinExistence type="predicted"/>
<dbReference type="InterPro" id="IPR004843">
    <property type="entry name" value="Calcineurin-like_PHP"/>
</dbReference>
<dbReference type="GO" id="GO:0008758">
    <property type="term" value="F:UDP-2,3-diacylglucosamine hydrolase activity"/>
    <property type="evidence" value="ECO:0007669"/>
    <property type="project" value="TreeGrafter"/>
</dbReference>
<dbReference type="PANTHER" id="PTHR31302:SF31">
    <property type="entry name" value="PHOSPHODIESTERASE YAEI"/>
    <property type="match status" value="1"/>
</dbReference>
<keyword evidence="3" id="KW-0472">Membrane</keyword>
<evidence type="ECO:0000313" key="5">
    <source>
        <dbReference type="EMBL" id="KUG04430.1"/>
    </source>
</evidence>
<protein>
    <submittedName>
        <fullName evidence="5">Ser/thr protein phosphatase family protein</fullName>
    </submittedName>
</protein>
<evidence type="ECO:0000256" key="3">
    <source>
        <dbReference type="SAM" id="Phobius"/>
    </source>
</evidence>
<keyword evidence="2" id="KW-0378">Hydrolase</keyword>
<dbReference type="AlphaFoldDB" id="A0A0W8E706"/>
<organism evidence="5">
    <name type="scientific">hydrocarbon metagenome</name>
    <dbReference type="NCBI Taxonomy" id="938273"/>
    <lineage>
        <taxon>unclassified sequences</taxon>
        <taxon>metagenomes</taxon>
        <taxon>ecological metagenomes</taxon>
    </lineage>
</organism>
<dbReference type="EMBL" id="LNQE01001849">
    <property type="protein sequence ID" value="KUG04430.1"/>
    <property type="molecule type" value="Genomic_DNA"/>
</dbReference>
<dbReference type="Pfam" id="PF00149">
    <property type="entry name" value="Metallophos"/>
    <property type="match status" value="1"/>
</dbReference>
<dbReference type="SUPFAM" id="SSF56300">
    <property type="entry name" value="Metallo-dependent phosphatases"/>
    <property type="match status" value="1"/>
</dbReference>
<dbReference type="GO" id="GO:0046872">
    <property type="term" value="F:metal ion binding"/>
    <property type="evidence" value="ECO:0007669"/>
    <property type="project" value="UniProtKB-KW"/>
</dbReference>
<sequence>MNRINYIVVAGLLIILLFAAFYNGLVVKTYIVNSDKLAAGETIRVVLIADLHNHIYGDDQSKIVSLIHKQNPDIIALAGDIADDELPILGTELFLAGIQGLAPVYYVSGNHEFWSDDIHNIKNTIRKYDVKILEHNYEQVKVGNSSIIIGGVDDPDIVNFVDPGFDWEGEMHNAFTDIQGLPQFKILLAHRPELIEIYKDHDFDLVLSGHSHGGQVRIPYILNGLYAPNQGWFPRYAGGVYNHDSLTHIISRGVSYNPRLPRIFNPPEVVVVEIQGFDQD</sequence>
<gene>
    <name evidence="5" type="ORF">ASZ90_018197</name>
</gene>
<dbReference type="PANTHER" id="PTHR31302">
    <property type="entry name" value="TRANSMEMBRANE PROTEIN WITH METALLOPHOSPHOESTERASE DOMAIN-RELATED"/>
    <property type="match status" value="1"/>
</dbReference>
<dbReference type="GO" id="GO:0009245">
    <property type="term" value="P:lipid A biosynthetic process"/>
    <property type="evidence" value="ECO:0007669"/>
    <property type="project" value="TreeGrafter"/>
</dbReference>
<accession>A0A0W8E706</accession>
<dbReference type="InterPro" id="IPR051158">
    <property type="entry name" value="Metallophosphoesterase_sf"/>
</dbReference>
<evidence type="ECO:0000256" key="2">
    <source>
        <dbReference type="ARBA" id="ARBA00022801"/>
    </source>
</evidence>
<comment type="caution">
    <text evidence="5">The sequence shown here is derived from an EMBL/GenBank/DDBJ whole genome shotgun (WGS) entry which is preliminary data.</text>
</comment>
<keyword evidence="1" id="KW-0479">Metal-binding</keyword>